<reference evidence="5" key="1">
    <citation type="submission" date="2024-06" db="EMBL/GenBank/DDBJ databases">
        <title>Multi-omics analyses provide insights into the biosynthesis of the anticancer antibiotic pleurotin in Hohenbuehelia grisea.</title>
        <authorList>
            <person name="Weaver J.A."/>
            <person name="Alberti F."/>
        </authorList>
    </citation>
    <scope>NUCLEOTIDE SEQUENCE [LARGE SCALE GENOMIC DNA]</scope>
    <source>
        <strain evidence="5">T-177</strain>
    </source>
</reference>
<dbReference type="CDD" id="cd21175">
    <property type="entry name" value="LPMO_AA9"/>
    <property type="match status" value="1"/>
</dbReference>
<evidence type="ECO:0000256" key="1">
    <source>
        <dbReference type="ARBA" id="ARBA00023157"/>
    </source>
</evidence>
<comment type="catalytic activity">
    <reaction evidence="2">
        <text>[(1-&gt;4)-beta-D-glucosyl]n+m + reduced acceptor + O2 = 4-dehydro-beta-D-glucosyl-[(1-&gt;4)-beta-D-glucosyl]n-1 + [(1-&gt;4)-beta-D-glucosyl]m + acceptor + H2O.</text>
        <dbReference type="EC" id="1.14.99.56"/>
    </reaction>
</comment>
<dbReference type="Proteomes" id="UP001556367">
    <property type="component" value="Unassembled WGS sequence"/>
</dbReference>
<comment type="domain">
    <text evidence="2">Has a modular structure: an endo-beta-1,4-glucanase catalytic module at the N-terminus, a linker rich in serines and threonines, and a C-terminal carbohydrate-binding module (CBM).</text>
</comment>
<keyword evidence="2" id="KW-0624">Polysaccharide degradation</keyword>
<evidence type="ECO:0000256" key="2">
    <source>
        <dbReference type="RuleBase" id="RU368122"/>
    </source>
</evidence>
<organism evidence="4 5">
    <name type="scientific">Hohenbuehelia grisea</name>
    <dbReference type="NCBI Taxonomy" id="104357"/>
    <lineage>
        <taxon>Eukaryota</taxon>
        <taxon>Fungi</taxon>
        <taxon>Dikarya</taxon>
        <taxon>Basidiomycota</taxon>
        <taxon>Agaricomycotina</taxon>
        <taxon>Agaricomycetes</taxon>
        <taxon>Agaricomycetidae</taxon>
        <taxon>Agaricales</taxon>
        <taxon>Pleurotineae</taxon>
        <taxon>Pleurotaceae</taxon>
        <taxon>Hohenbuehelia</taxon>
    </lineage>
</organism>
<comment type="subcellular location">
    <subcellularLocation>
        <location evidence="2">Secreted</location>
    </subcellularLocation>
</comment>
<protein>
    <recommendedName>
        <fullName evidence="2">AA9 family lytic polysaccharide monooxygenase</fullName>
        <ecNumber evidence="2">1.14.99.56</ecNumber>
    </recommendedName>
    <alternativeName>
        <fullName evidence="2">Endo-beta-1,4-glucanase</fullName>
    </alternativeName>
    <alternativeName>
        <fullName evidence="2">Glycosyl hydrolase 61 family protein</fullName>
    </alternativeName>
</protein>
<evidence type="ECO:0000259" key="3">
    <source>
        <dbReference type="Pfam" id="PF03443"/>
    </source>
</evidence>
<gene>
    <name evidence="4" type="ORF">HGRIS_007206</name>
</gene>
<keyword evidence="2" id="KW-0964">Secreted</keyword>
<keyword evidence="5" id="KW-1185">Reference proteome</keyword>
<evidence type="ECO:0000313" key="4">
    <source>
        <dbReference type="EMBL" id="KAL0952998.1"/>
    </source>
</evidence>
<dbReference type="Gene3D" id="2.70.50.70">
    <property type="match status" value="1"/>
</dbReference>
<comment type="caution">
    <text evidence="4">The sequence shown here is derived from an EMBL/GenBank/DDBJ whole genome shotgun (WGS) entry which is preliminary data.</text>
</comment>
<name>A0ABR3JBD4_9AGAR</name>
<accession>A0ABR3JBD4</accession>
<dbReference type="InterPro" id="IPR049892">
    <property type="entry name" value="AA9"/>
</dbReference>
<keyword evidence="1 2" id="KW-1015">Disulfide bond</keyword>
<dbReference type="Pfam" id="PF03443">
    <property type="entry name" value="AA9"/>
    <property type="match status" value="1"/>
</dbReference>
<dbReference type="PANTHER" id="PTHR33353:SF11">
    <property type="entry name" value="GLYCOSYLHYDROLASE FAMILY 61-7 PROTEIN"/>
    <property type="match status" value="1"/>
</dbReference>
<dbReference type="EC" id="1.14.99.56" evidence="2"/>
<evidence type="ECO:0000313" key="5">
    <source>
        <dbReference type="Proteomes" id="UP001556367"/>
    </source>
</evidence>
<keyword evidence="2" id="KW-0119">Carbohydrate metabolism</keyword>
<dbReference type="PANTHER" id="PTHR33353">
    <property type="entry name" value="PUTATIVE (AFU_ORTHOLOGUE AFUA_1G12560)-RELATED"/>
    <property type="match status" value="1"/>
</dbReference>
<dbReference type="EMBL" id="JASNQZ010000010">
    <property type="protein sequence ID" value="KAL0952998.1"/>
    <property type="molecule type" value="Genomic_DNA"/>
</dbReference>
<sequence length="368" mass="39188">MGQDLQWLRRCHTKFVEVAKIVLHAVFIPFFGSRGSTHFRTSTRGGPFMVLPRLASLGDYSGYVDFSPRFTRNCAHIVEQEPATSLAFERAVDGEQNDGTIWLHDSATDSAIISLCVAELVVFKHDRRCGMVYRSLSIQSHFSSFSVTMKLSAVAASLAILAHSASAHYIWNTLIAGSTTSTAAVRQPINNSPVTSVASNDARCNTTPGQASETVSVPAGSTLGFKLDNTVYHAGPAAIYLGQVPSGQTAASWDGSGANWFKIAEWGANFDPFKFTDEGASQLTTTIPSSVPAGEYLARIEQIGLHVAGSPQFYISCAQISITGGGGANPAKVSIPGYVSESDPGLTVNIYNPVPTSYTVPGPRPFTG</sequence>
<comment type="function">
    <text evidence="2">Lytic polysaccharide monooxygenase (LMPO) that depolymerizes crystalline and amorphous polysaccharides via the oxidation of scissile alpha- or beta-(1-4)-glycosidic bonds, yielding C1 and/or C4 oxidation products. Catalysis by LPMOs requires the reduction of the active-site copper from Cu(II) to Cu(I) by a reducing agent and H(2)O(2) or O(2) as a cosubstrate.</text>
</comment>
<keyword evidence="2" id="KW-0136">Cellulose degradation</keyword>
<feature type="domain" description="Auxiliary Activity family 9 catalytic" evidence="3">
    <location>
        <begin position="168"/>
        <end position="358"/>
    </location>
</feature>
<dbReference type="InterPro" id="IPR005103">
    <property type="entry name" value="AA9_LPMO"/>
</dbReference>
<proteinExistence type="predicted"/>